<dbReference type="EMBL" id="MU274907">
    <property type="protein sequence ID" value="KAI0090840.1"/>
    <property type="molecule type" value="Genomic_DNA"/>
</dbReference>
<evidence type="ECO:0000313" key="1">
    <source>
        <dbReference type="EMBL" id="KAI0090840.1"/>
    </source>
</evidence>
<proteinExistence type="predicted"/>
<comment type="caution">
    <text evidence="1">The sequence shown here is derived from an EMBL/GenBank/DDBJ whole genome shotgun (WGS) entry which is preliminary data.</text>
</comment>
<protein>
    <submittedName>
        <fullName evidence="1">PLP-dependent transferase</fullName>
    </submittedName>
</protein>
<accession>A0ACB8U998</accession>
<reference evidence="1" key="1">
    <citation type="journal article" date="2021" name="Environ. Microbiol.">
        <title>Gene family expansions and transcriptome signatures uncover fungal adaptations to wood decay.</title>
        <authorList>
            <person name="Hage H."/>
            <person name="Miyauchi S."/>
            <person name="Viragh M."/>
            <person name="Drula E."/>
            <person name="Min B."/>
            <person name="Chaduli D."/>
            <person name="Navarro D."/>
            <person name="Favel A."/>
            <person name="Norest M."/>
            <person name="Lesage-Meessen L."/>
            <person name="Balint B."/>
            <person name="Merenyi Z."/>
            <person name="de Eugenio L."/>
            <person name="Morin E."/>
            <person name="Martinez A.T."/>
            <person name="Baldrian P."/>
            <person name="Stursova M."/>
            <person name="Martinez M.J."/>
            <person name="Novotny C."/>
            <person name="Magnuson J.K."/>
            <person name="Spatafora J.W."/>
            <person name="Maurice S."/>
            <person name="Pangilinan J."/>
            <person name="Andreopoulos W."/>
            <person name="LaButti K."/>
            <person name="Hundley H."/>
            <person name="Na H."/>
            <person name="Kuo A."/>
            <person name="Barry K."/>
            <person name="Lipzen A."/>
            <person name="Henrissat B."/>
            <person name="Riley R."/>
            <person name="Ahrendt S."/>
            <person name="Nagy L.G."/>
            <person name="Grigoriev I.V."/>
            <person name="Martin F."/>
            <person name="Rosso M.N."/>
        </authorList>
    </citation>
    <scope>NUCLEOTIDE SEQUENCE</scope>
    <source>
        <strain evidence="1">CBS 384.51</strain>
    </source>
</reference>
<evidence type="ECO:0000313" key="2">
    <source>
        <dbReference type="Proteomes" id="UP001055072"/>
    </source>
</evidence>
<keyword evidence="1" id="KW-0808">Transferase</keyword>
<sequence length="428" mass="46924">MSSTSLDIARVRSAFPALENSDYIYADNAGGSQCLASVVDKLSDYLLRTNVQPGANYSVSVQSTTRVAQGVEAARELFNAASTEEVSFGTSSSLLVENLARAIDADILDGEEIIVTGEHEANAGPWKKLAKRRGLAVKFWHATQISEFPNNPYAVALQTETLLGLITPKTRLIAFTGCSNLLGSIVPVKEIIAAARAKAKEVGARKLEVSVDMVSYAPHRRVDVQDWDVEYCFFSLYKVYGPHLAALYTRKTSLQNSLTALTHHFLPFDSTSLKLQPGGPGYELPYAITAIPEYLRSLTPSGTLEDAFKAIADHEQTLVQPLLAYLKSQESRGVHIVGDENASLSRVPTISFVVQGEKPIPSREVVKAFDDKGYIGIRNGHFYAYTLVEHLNPKLDLVDAVVRISLVHYNTVEEVQTIISILKRILEA</sequence>
<keyword evidence="2" id="KW-1185">Reference proteome</keyword>
<name>A0ACB8U998_9APHY</name>
<dbReference type="Proteomes" id="UP001055072">
    <property type="component" value="Unassembled WGS sequence"/>
</dbReference>
<organism evidence="1 2">
    <name type="scientific">Irpex rosettiformis</name>
    <dbReference type="NCBI Taxonomy" id="378272"/>
    <lineage>
        <taxon>Eukaryota</taxon>
        <taxon>Fungi</taxon>
        <taxon>Dikarya</taxon>
        <taxon>Basidiomycota</taxon>
        <taxon>Agaricomycotina</taxon>
        <taxon>Agaricomycetes</taxon>
        <taxon>Polyporales</taxon>
        <taxon>Irpicaceae</taxon>
        <taxon>Irpex</taxon>
    </lineage>
</organism>
<gene>
    <name evidence="1" type="ORF">BDY19DRAFT_1035534</name>
</gene>